<keyword evidence="3" id="KW-1185">Reference proteome</keyword>
<evidence type="ECO:0000313" key="3">
    <source>
        <dbReference type="Proteomes" id="UP000215914"/>
    </source>
</evidence>
<comment type="caution">
    <text evidence="2">The sequence shown here is derived from an EMBL/GenBank/DDBJ whole genome shotgun (WGS) entry which is preliminary data.</text>
</comment>
<keyword evidence="1" id="KW-1133">Transmembrane helix</keyword>
<dbReference type="Gramene" id="mRNA:HanXRQr2_Chr02g0053241">
    <property type="protein sequence ID" value="CDS:HanXRQr2_Chr02g0053241.1"/>
    <property type="gene ID" value="HanXRQr2_Chr02g0053241"/>
</dbReference>
<proteinExistence type="predicted"/>
<evidence type="ECO:0000256" key="1">
    <source>
        <dbReference type="SAM" id="Phobius"/>
    </source>
</evidence>
<evidence type="ECO:0000313" key="2">
    <source>
        <dbReference type="EMBL" id="KAF5817460.1"/>
    </source>
</evidence>
<gene>
    <name evidence="2" type="ORF">HanXRQr2_Chr02g0053241</name>
</gene>
<name>A0A9K3NZ62_HELAN</name>
<sequence length="77" mass="8943">MYIMVYLCLFYYCSVLLCHMTYLQILAIKSLTRAYDRRSFGSLDSSDIILRGVLLSFFSIFRVSHWGQCEVQVWGGG</sequence>
<protein>
    <submittedName>
        <fullName evidence="2">Uncharacterized protein</fullName>
    </submittedName>
</protein>
<dbReference type="Proteomes" id="UP000215914">
    <property type="component" value="Unassembled WGS sequence"/>
</dbReference>
<accession>A0A9K3NZ62</accession>
<dbReference type="EMBL" id="MNCJ02000317">
    <property type="protein sequence ID" value="KAF5817460.1"/>
    <property type="molecule type" value="Genomic_DNA"/>
</dbReference>
<feature type="transmembrane region" description="Helical" evidence="1">
    <location>
        <begin position="6"/>
        <end position="27"/>
    </location>
</feature>
<keyword evidence="1" id="KW-0472">Membrane</keyword>
<organism evidence="2 3">
    <name type="scientific">Helianthus annuus</name>
    <name type="common">Common sunflower</name>
    <dbReference type="NCBI Taxonomy" id="4232"/>
    <lineage>
        <taxon>Eukaryota</taxon>
        <taxon>Viridiplantae</taxon>
        <taxon>Streptophyta</taxon>
        <taxon>Embryophyta</taxon>
        <taxon>Tracheophyta</taxon>
        <taxon>Spermatophyta</taxon>
        <taxon>Magnoliopsida</taxon>
        <taxon>eudicotyledons</taxon>
        <taxon>Gunneridae</taxon>
        <taxon>Pentapetalae</taxon>
        <taxon>asterids</taxon>
        <taxon>campanulids</taxon>
        <taxon>Asterales</taxon>
        <taxon>Asteraceae</taxon>
        <taxon>Asteroideae</taxon>
        <taxon>Heliantheae alliance</taxon>
        <taxon>Heliantheae</taxon>
        <taxon>Helianthus</taxon>
    </lineage>
</organism>
<dbReference type="AlphaFoldDB" id="A0A9K3NZ62"/>
<reference evidence="2" key="2">
    <citation type="submission" date="2020-06" db="EMBL/GenBank/DDBJ databases">
        <title>Helianthus annuus Genome sequencing and assembly Release 2.</title>
        <authorList>
            <person name="Gouzy J."/>
            <person name="Langlade N."/>
            <person name="Munos S."/>
        </authorList>
    </citation>
    <scope>NUCLEOTIDE SEQUENCE</scope>
    <source>
        <tissue evidence="2">Leaves</tissue>
    </source>
</reference>
<reference evidence="2" key="1">
    <citation type="journal article" date="2017" name="Nature">
        <title>The sunflower genome provides insights into oil metabolism, flowering and Asterid evolution.</title>
        <authorList>
            <person name="Badouin H."/>
            <person name="Gouzy J."/>
            <person name="Grassa C.J."/>
            <person name="Murat F."/>
            <person name="Staton S.E."/>
            <person name="Cottret L."/>
            <person name="Lelandais-Briere C."/>
            <person name="Owens G.L."/>
            <person name="Carrere S."/>
            <person name="Mayjonade B."/>
            <person name="Legrand L."/>
            <person name="Gill N."/>
            <person name="Kane N.C."/>
            <person name="Bowers J.E."/>
            <person name="Hubner S."/>
            <person name="Bellec A."/>
            <person name="Berard A."/>
            <person name="Berges H."/>
            <person name="Blanchet N."/>
            <person name="Boniface M.C."/>
            <person name="Brunel D."/>
            <person name="Catrice O."/>
            <person name="Chaidir N."/>
            <person name="Claudel C."/>
            <person name="Donnadieu C."/>
            <person name="Faraut T."/>
            <person name="Fievet G."/>
            <person name="Helmstetter N."/>
            <person name="King M."/>
            <person name="Knapp S.J."/>
            <person name="Lai Z."/>
            <person name="Le Paslier M.C."/>
            <person name="Lippi Y."/>
            <person name="Lorenzon L."/>
            <person name="Mandel J.R."/>
            <person name="Marage G."/>
            <person name="Marchand G."/>
            <person name="Marquand E."/>
            <person name="Bret-Mestries E."/>
            <person name="Morien E."/>
            <person name="Nambeesan S."/>
            <person name="Nguyen T."/>
            <person name="Pegot-Espagnet P."/>
            <person name="Pouilly N."/>
            <person name="Raftis F."/>
            <person name="Sallet E."/>
            <person name="Schiex T."/>
            <person name="Thomas J."/>
            <person name="Vandecasteele C."/>
            <person name="Vares D."/>
            <person name="Vear F."/>
            <person name="Vautrin S."/>
            <person name="Crespi M."/>
            <person name="Mangin B."/>
            <person name="Burke J.M."/>
            <person name="Salse J."/>
            <person name="Munos S."/>
            <person name="Vincourt P."/>
            <person name="Rieseberg L.H."/>
            <person name="Langlade N.B."/>
        </authorList>
    </citation>
    <scope>NUCLEOTIDE SEQUENCE</scope>
    <source>
        <tissue evidence="2">Leaves</tissue>
    </source>
</reference>
<keyword evidence="1" id="KW-0812">Transmembrane</keyword>